<evidence type="ECO:0000256" key="4">
    <source>
        <dbReference type="ARBA" id="ARBA00022771"/>
    </source>
</evidence>
<dbReference type="PANTHER" id="PTHR11239">
    <property type="entry name" value="DNA-DIRECTED RNA POLYMERASE"/>
    <property type="match status" value="1"/>
</dbReference>
<accession>A0ABC8QZV6</accession>
<dbReference type="SMART" id="SM00440">
    <property type="entry name" value="ZnF_C2C2"/>
    <property type="match status" value="1"/>
</dbReference>
<evidence type="ECO:0000256" key="5">
    <source>
        <dbReference type="ARBA" id="ARBA00022833"/>
    </source>
</evidence>
<dbReference type="AlphaFoldDB" id="A0ABC8QZV6"/>
<dbReference type="PANTHER" id="PTHR11239:SF12">
    <property type="entry name" value="DNA-DIRECTED RNA POLYMERASE III SUBUNIT RPC10"/>
    <property type="match status" value="1"/>
</dbReference>
<proteinExistence type="inferred from homology"/>
<feature type="binding site" evidence="9">
    <location>
        <position position="99"/>
    </location>
    <ligand>
        <name>Zn(2+)</name>
        <dbReference type="ChEBI" id="CHEBI:29105"/>
        <label>2</label>
    </ligand>
</feature>
<comment type="subcellular location">
    <subcellularLocation>
        <location evidence="1 8">Nucleus</location>
    </subcellularLocation>
</comment>
<feature type="binding site" evidence="9">
    <location>
        <position position="26"/>
    </location>
    <ligand>
        <name>Zn(2+)</name>
        <dbReference type="ChEBI" id="CHEBI:29105"/>
        <label>1</label>
    </ligand>
</feature>
<feature type="binding site" evidence="9">
    <location>
        <position position="4"/>
    </location>
    <ligand>
        <name>Zn(2+)</name>
        <dbReference type="ChEBI" id="CHEBI:29105"/>
        <label>1</label>
    </ligand>
</feature>
<dbReference type="Proteomes" id="UP001642360">
    <property type="component" value="Unassembled WGS sequence"/>
</dbReference>
<evidence type="ECO:0000256" key="10">
    <source>
        <dbReference type="PIRSR" id="PIRSR005586-2"/>
    </source>
</evidence>
<comment type="similarity">
    <text evidence="8 11">Belongs to the archaeal rpoM/eukaryotic RPA12/RPB9/RPC11 RNA polymerase family.</text>
</comment>
<dbReference type="Gene3D" id="2.20.25.10">
    <property type="match status" value="1"/>
</dbReference>
<dbReference type="Gene3D" id="2.20.70.10">
    <property type="match status" value="1"/>
</dbReference>
<evidence type="ECO:0000256" key="11">
    <source>
        <dbReference type="RuleBase" id="RU003474"/>
    </source>
</evidence>
<keyword evidence="2 8" id="KW-0240">DNA-directed RNA polymerase</keyword>
<dbReference type="SMART" id="SM00661">
    <property type="entry name" value="RPOL9"/>
    <property type="match status" value="1"/>
</dbReference>
<evidence type="ECO:0000256" key="2">
    <source>
        <dbReference type="ARBA" id="ARBA00022478"/>
    </source>
</evidence>
<name>A0ABC8QZV6_9AQUA</name>
<evidence type="ECO:0000256" key="1">
    <source>
        <dbReference type="ARBA" id="ARBA00004123"/>
    </source>
</evidence>
<feature type="binding site" evidence="9">
    <location>
        <position position="7"/>
    </location>
    <ligand>
        <name>Zn(2+)</name>
        <dbReference type="ChEBI" id="CHEBI:29105"/>
        <label>1</label>
    </ligand>
</feature>
<dbReference type="InterPro" id="IPR034014">
    <property type="entry name" value="Zn_ribbon_RPC11_C"/>
</dbReference>
<evidence type="ECO:0000256" key="3">
    <source>
        <dbReference type="ARBA" id="ARBA00022723"/>
    </source>
</evidence>
<keyword evidence="6" id="KW-0805">Transcription regulation</keyword>
<feature type="domain" description="TFIIS-type" evidence="12">
    <location>
        <begin position="67"/>
        <end position="107"/>
    </location>
</feature>
<feature type="binding site" evidence="9">
    <location>
        <position position="71"/>
    </location>
    <ligand>
        <name>Zn(2+)</name>
        <dbReference type="ChEBI" id="CHEBI:29105"/>
        <label>2</label>
    </ligand>
</feature>
<dbReference type="EMBL" id="CAUOFW020000809">
    <property type="protein sequence ID" value="CAK9137222.1"/>
    <property type="molecule type" value="Genomic_DNA"/>
</dbReference>
<dbReference type="GO" id="GO:0005634">
    <property type="term" value="C:nucleus"/>
    <property type="evidence" value="ECO:0007669"/>
    <property type="project" value="UniProtKB-SubCell"/>
</dbReference>
<sequence length="109" mass="12805">MEFCPTCGTLLRYELPHMDRLGRFFCLTCEYVCQIDSKVKIKRKQHLAKKALDPIFSEDDKKNWPTTEATCPKCGFGKAAFYQMQIRSADEPMTTFYECLDCGRQWRED</sequence>
<dbReference type="InterPro" id="IPR001529">
    <property type="entry name" value="Zn_ribbon_RPB9"/>
</dbReference>
<keyword evidence="8 11" id="KW-0804">Transcription</keyword>
<dbReference type="NCBIfam" id="TIGR01384">
    <property type="entry name" value="TFS_arch"/>
    <property type="match status" value="1"/>
</dbReference>
<feature type="binding site" evidence="9">
    <location>
        <position position="29"/>
    </location>
    <ligand>
        <name>Zn(2+)</name>
        <dbReference type="ChEBI" id="CHEBI:29105"/>
        <label>1</label>
    </ligand>
</feature>
<comment type="caution">
    <text evidence="13">The sequence shown here is derived from an EMBL/GenBank/DDBJ whole genome shotgun (WGS) entry which is preliminary data.</text>
</comment>
<dbReference type="InterPro" id="IPR001222">
    <property type="entry name" value="Znf_TFIIS"/>
</dbReference>
<dbReference type="PROSITE" id="PS51133">
    <property type="entry name" value="ZF_TFIIS_2"/>
    <property type="match status" value="1"/>
</dbReference>
<keyword evidence="4 10" id="KW-0863">Zinc-finger</keyword>
<keyword evidence="7 8" id="KW-0539">Nucleus</keyword>
<dbReference type="PROSITE" id="PS00466">
    <property type="entry name" value="ZF_TFIIS_1"/>
    <property type="match status" value="1"/>
</dbReference>
<keyword evidence="3 9" id="KW-0479">Metal-binding</keyword>
<gene>
    <name evidence="13" type="ORF">ILEXP_LOCUS4244</name>
</gene>
<keyword evidence="14" id="KW-1185">Reference proteome</keyword>
<dbReference type="CDD" id="cd10509">
    <property type="entry name" value="Zn-ribbon_RPC11"/>
    <property type="match status" value="1"/>
</dbReference>
<evidence type="ECO:0000256" key="6">
    <source>
        <dbReference type="ARBA" id="ARBA00023015"/>
    </source>
</evidence>
<evidence type="ECO:0000256" key="9">
    <source>
        <dbReference type="PIRSR" id="PIRSR005586-1"/>
    </source>
</evidence>
<dbReference type="Pfam" id="PF01096">
    <property type="entry name" value="Zn_ribbon_TFIIS"/>
    <property type="match status" value="1"/>
</dbReference>
<comment type="function">
    <text evidence="8">DNA-dependent RNA polymerase catalyzes the transcription of DNA into RNA using the four ribonucleoside triphosphates as substrates.</text>
</comment>
<organism evidence="13 14">
    <name type="scientific">Ilex paraguariensis</name>
    <name type="common">yerba mate</name>
    <dbReference type="NCBI Taxonomy" id="185542"/>
    <lineage>
        <taxon>Eukaryota</taxon>
        <taxon>Viridiplantae</taxon>
        <taxon>Streptophyta</taxon>
        <taxon>Embryophyta</taxon>
        <taxon>Tracheophyta</taxon>
        <taxon>Spermatophyta</taxon>
        <taxon>Magnoliopsida</taxon>
        <taxon>eudicotyledons</taxon>
        <taxon>Gunneridae</taxon>
        <taxon>Pentapetalae</taxon>
        <taxon>asterids</taxon>
        <taxon>campanulids</taxon>
        <taxon>Aquifoliales</taxon>
        <taxon>Aquifoliaceae</taxon>
        <taxon>Ilex</taxon>
    </lineage>
</organism>
<reference evidence="13 14" key="1">
    <citation type="submission" date="2024-02" db="EMBL/GenBank/DDBJ databases">
        <authorList>
            <person name="Vignale AGUSTIN F."/>
            <person name="Sosa J E."/>
            <person name="Modenutti C."/>
        </authorList>
    </citation>
    <scope>NUCLEOTIDE SEQUENCE [LARGE SCALE GENOMIC DNA]</scope>
</reference>
<feature type="binding site" evidence="9">
    <location>
        <position position="74"/>
    </location>
    <ligand>
        <name>Zn(2+)</name>
        <dbReference type="ChEBI" id="CHEBI:29105"/>
        <label>2</label>
    </ligand>
</feature>
<evidence type="ECO:0000256" key="8">
    <source>
        <dbReference type="PIRNR" id="PIRNR005586"/>
    </source>
</evidence>
<evidence type="ECO:0000256" key="7">
    <source>
        <dbReference type="ARBA" id="ARBA00023242"/>
    </source>
</evidence>
<dbReference type="InterPro" id="IPR006288">
    <property type="entry name" value="TFS"/>
</dbReference>
<evidence type="ECO:0000313" key="13">
    <source>
        <dbReference type="EMBL" id="CAK9137222.1"/>
    </source>
</evidence>
<dbReference type="SUPFAM" id="SSF57783">
    <property type="entry name" value="Zinc beta-ribbon"/>
    <property type="match status" value="1"/>
</dbReference>
<dbReference type="InterPro" id="IPR012164">
    <property type="entry name" value="Rpa12/Rpb9/Rpc10/TFS"/>
</dbReference>
<dbReference type="GO" id="GO:0000428">
    <property type="term" value="C:DNA-directed RNA polymerase complex"/>
    <property type="evidence" value="ECO:0007669"/>
    <property type="project" value="UniProtKB-KW"/>
</dbReference>
<dbReference type="GO" id="GO:0008270">
    <property type="term" value="F:zinc ion binding"/>
    <property type="evidence" value="ECO:0007669"/>
    <property type="project" value="UniProtKB-KW"/>
</dbReference>
<evidence type="ECO:0000259" key="12">
    <source>
        <dbReference type="PROSITE" id="PS51133"/>
    </source>
</evidence>
<keyword evidence="5 9" id="KW-0862">Zinc</keyword>
<dbReference type="PIRSF" id="PIRSF005586">
    <property type="entry name" value="RNApol_RpoM"/>
    <property type="match status" value="1"/>
</dbReference>
<protein>
    <recommendedName>
        <fullName evidence="8">DNA-directed RNA polymerase subunit</fullName>
    </recommendedName>
</protein>
<evidence type="ECO:0000313" key="14">
    <source>
        <dbReference type="Proteomes" id="UP001642360"/>
    </source>
</evidence>
<feature type="zinc finger region" description="C4-type" evidence="10">
    <location>
        <begin position="4"/>
        <end position="29"/>
    </location>
</feature>
<feature type="binding site" evidence="9">
    <location>
        <position position="102"/>
    </location>
    <ligand>
        <name>Zn(2+)</name>
        <dbReference type="ChEBI" id="CHEBI:29105"/>
        <label>2</label>
    </ligand>
</feature>